<evidence type="ECO:0000313" key="2">
    <source>
        <dbReference type="EMBL" id="SDP72020.1"/>
    </source>
</evidence>
<dbReference type="Proteomes" id="UP000182412">
    <property type="component" value="Unassembled WGS sequence"/>
</dbReference>
<dbReference type="GO" id="GO:0005524">
    <property type="term" value="F:ATP binding"/>
    <property type="evidence" value="ECO:0007669"/>
    <property type="project" value="InterPro"/>
</dbReference>
<dbReference type="PANTHER" id="PTHR47396">
    <property type="entry name" value="TYPE I RESTRICTION ENZYME ECOKI R PROTEIN"/>
    <property type="match status" value="1"/>
</dbReference>
<evidence type="ECO:0000259" key="1">
    <source>
        <dbReference type="Pfam" id="PF04851"/>
    </source>
</evidence>
<accession>A0A1H0V0N6</accession>
<dbReference type="RefSeq" id="WP_074573410.1">
    <property type="nucleotide sequence ID" value="NZ_FNJQ01000042.1"/>
</dbReference>
<dbReference type="InterPro" id="IPR006935">
    <property type="entry name" value="Helicase/UvrB_N"/>
</dbReference>
<evidence type="ECO:0000313" key="3">
    <source>
        <dbReference type="Proteomes" id="UP000182412"/>
    </source>
</evidence>
<dbReference type="OrthoDB" id="9804145at2"/>
<name>A0A1H0V0N6_SELRU</name>
<reference evidence="2 3" key="1">
    <citation type="submission" date="2016-10" db="EMBL/GenBank/DDBJ databases">
        <authorList>
            <person name="de Groot N.N."/>
        </authorList>
    </citation>
    <scope>NUCLEOTIDE SEQUENCE [LARGE SCALE GENOMIC DNA]</scope>
    <source>
        <strain evidence="2 3">S137</strain>
    </source>
</reference>
<proteinExistence type="predicted"/>
<dbReference type="Pfam" id="PF04851">
    <property type="entry name" value="ResIII"/>
    <property type="match status" value="1"/>
</dbReference>
<dbReference type="InterPro" id="IPR027417">
    <property type="entry name" value="P-loop_NTPase"/>
</dbReference>
<organism evidence="2 3">
    <name type="scientific">Selenomonas ruminantium</name>
    <dbReference type="NCBI Taxonomy" id="971"/>
    <lineage>
        <taxon>Bacteria</taxon>
        <taxon>Bacillati</taxon>
        <taxon>Bacillota</taxon>
        <taxon>Negativicutes</taxon>
        <taxon>Selenomonadales</taxon>
        <taxon>Selenomonadaceae</taxon>
        <taxon>Selenomonas</taxon>
    </lineage>
</organism>
<dbReference type="GO" id="GO:0016787">
    <property type="term" value="F:hydrolase activity"/>
    <property type="evidence" value="ECO:0007669"/>
    <property type="project" value="InterPro"/>
</dbReference>
<feature type="domain" description="Helicase/UvrB N-terminal" evidence="1">
    <location>
        <begin position="1"/>
        <end position="247"/>
    </location>
</feature>
<dbReference type="EMBL" id="FNJQ01000042">
    <property type="protein sequence ID" value="SDP72020.1"/>
    <property type="molecule type" value="Genomic_DNA"/>
</dbReference>
<protein>
    <submittedName>
        <fullName evidence="2">Type III restriction enzyme</fullName>
    </submittedName>
</protein>
<dbReference type="InterPro" id="IPR050742">
    <property type="entry name" value="Helicase_Restrict-Modif_Enz"/>
</dbReference>
<sequence length="880" mass="100422">MELKNYQKGLLKDLRAYLKCLSAPDLNQAWEKFWGDRDFHVGRDGIPTYHHDLPGIPNVCMKVPTGGGKTLIACSAVSEIFHGLNYKPGQPRLVVWLVPSDSILTQTLNNLSNPRHPYHQRLEQDNRGQVEVFSKEQLLAGQGFSLDSVRAQLTLCIMSFASLRINSRKKDVRKVYQENGQLLSFQSIISEEDLLPDTPDSSLIQTLRALHPVVIVDESHNAKSDLSVEMLNNLNPSFVLNLTATPRQGSNIISYVDARELQKESMVKLPVIVYNRRERKDVLSDALSLRGRLERTAIEAEKQGSPYIRPIILFQAEPKIAKDKATFEKVKKRLVEIGIPEAEIAIKTSEVDDLKGVDLLSRECPIRYIITVNALKEGWDCPFAYILATLANKTSKVDVEQILGRVLRQPYTRLYAAKALNISYVLTCSQDFHATLKNVVAGLNHAGFSERDFRAVDNTSAEPSAAERLEQGNLNFLPEDKREEEPKTATEYDDFADMQEIEGWKESADQYESENHTDAMLEEAKQAAENFAQETQQAERSGLLTGELGSMQKQYSVQSEFAEEAADLRLPQFFLEMGSSNLFGDSKVLLEPENLTAGFNLQKEDTEINFKLSTGDVYEVNLAERGEAIPKYKRMAQKDSQRFREYLAQLAPAKRQEECVEHIALMLSKNNNSMADPEIMDYVRRVVDGMTIDELSALESSLPFYTAKIREKIEALTRKYQEKKFYEWLDFDKITCQESFQLPKVITPAESISSIPKSLYEAEKDDMNHFERRLLDAIVEQDNVRWWHRINERKGMRLNAFINHYPDFIVKTESDKILLIEAKGDYLDGDDSRTKLKLGRHWQAKAGNRYKYFMVFDKKAIQADGAYTMDKFIGEILREL</sequence>
<dbReference type="AlphaFoldDB" id="A0A1H0V0N6"/>
<dbReference type="GO" id="GO:0003677">
    <property type="term" value="F:DNA binding"/>
    <property type="evidence" value="ECO:0007669"/>
    <property type="project" value="InterPro"/>
</dbReference>
<dbReference type="Gene3D" id="3.40.50.300">
    <property type="entry name" value="P-loop containing nucleotide triphosphate hydrolases"/>
    <property type="match status" value="2"/>
</dbReference>
<gene>
    <name evidence="2" type="ORF">SAMN05216366_1426</name>
</gene>
<dbReference type="GO" id="GO:0005829">
    <property type="term" value="C:cytosol"/>
    <property type="evidence" value="ECO:0007669"/>
    <property type="project" value="TreeGrafter"/>
</dbReference>
<dbReference type="PANTHER" id="PTHR47396:SF1">
    <property type="entry name" value="ATP-DEPENDENT HELICASE IRC3-RELATED"/>
    <property type="match status" value="1"/>
</dbReference>
<dbReference type="SUPFAM" id="SSF52540">
    <property type="entry name" value="P-loop containing nucleoside triphosphate hydrolases"/>
    <property type="match status" value="2"/>
</dbReference>